<dbReference type="AlphaFoldDB" id="A0A538TX58"/>
<evidence type="ECO:0000313" key="1">
    <source>
        <dbReference type="EMBL" id="TMQ68198.1"/>
    </source>
</evidence>
<dbReference type="EMBL" id="VBPB01000394">
    <property type="protein sequence ID" value="TMQ68198.1"/>
    <property type="molecule type" value="Genomic_DNA"/>
</dbReference>
<comment type="caution">
    <text evidence="1">The sequence shown here is derived from an EMBL/GenBank/DDBJ whole genome shotgun (WGS) entry which is preliminary data.</text>
</comment>
<protein>
    <submittedName>
        <fullName evidence="1">Uncharacterized protein</fullName>
    </submittedName>
</protein>
<sequence length="336" mass="36781">MKLGEQKLVSRDEIFQSAYYRRPYAAAKHHAHAIWVLADSGVRGNLYTDYFIGGFAGYWLAPEVRTLVNGTLNVPSESLDALVAIAQRRGLRPGEEFAALLDRLGIDLFLGIRLPELRRTASVGIATTAHLENTPGWIAIFRNLTSAIYLRANDRNRANLERVADYYAAQHVPFDRERGFDVDAAIRDAPDWAIAHGVVPIGFVRLAHNMASGHASSAVRDRVATISAVLGGYRRSVAIDRGLVREEPQAVRPKRRLVWSLLRLGQFEDAAEAAALLEARPAGDGFSAWISETARGSGAMDPEAARAAVAALAFLTPAEGSELQNELEPPEVRPPR</sequence>
<organism evidence="1 2">
    <name type="scientific">Eiseniibacteriota bacterium</name>
    <dbReference type="NCBI Taxonomy" id="2212470"/>
    <lineage>
        <taxon>Bacteria</taxon>
        <taxon>Candidatus Eiseniibacteriota</taxon>
    </lineage>
</organism>
<proteinExistence type="predicted"/>
<gene>
    <name evidence="1" type="ORF">E6K81_16720</name>
</gene>
<name>A0A538TX58_UNCEI</name>
<reference evidence="1 2" key="1">
    <citation type="journal article" date="2019" name="Nat. Microbiol.">
        <title>Mediterranean grassland soil C-N compound turnover is dependent on rainfall and depth, and is mediated by genomically divergent microorganisms.</title>
        <authorList>
            <person name="Diamond S."/>
            <person name="Andeer P.F."/>
            <person name="Li Z."/>
            <person name="Crits-Christoph A."/>
            <person name="Burstein D."/>
            <person name="Anantharaman K."/>
            <person name="Lane K.R."/>
            <person name="Thomas B.C."/>
            <person name="Pan C."/>
            <person name="Northen T.R."/>
            <person name="Banfield J.F."/>
        </authorList>
    </citation>
    <scope>NUCLEOTIDE SEQUENCE [LARGE SCALE GENOMIC DNA]</scope>
    <source>
        <strain evidence="1">WS_11</strain>
    </source>
</reference>
<dbReference type="Proteomes" id="UP000319771">
    <property type="component" value="Unassembled WGS sequence"/>
</dbReference>
<accession>A0A538TX58</accession>
<evidence type="ECO:0000313" key="2">
    <source>
        <dbReference type="Proteomes" id="UP000319771"/>
    </source>
</evidence>